<comment type="caution">
    <text evidence="2">The sequence shown here is derived from an EMBL/GenBank/DDBJ whole genome shotgun (WGS) entry which is preliminary data.</text>
</comment>
<dbReference type="Proteomes" id="UP000433883">
    <property type="component" value="Unassembled WGS sequence"/>
</dbReference>
<name>A0A8H3UAG9_VENIN</name>
<proteinExistence type="predicted"/>
<evidence type="ECO:0000313" key="2">
    <source>
        <dbReference type="EMBL" id="KAE9965976.1"/>
    </source>
</evidence>
<accession>A0A8H3UAG9</accession>
<reference evidence="2 3" key="1">
    <citation type="submission" date="2019-11" db="EMBL/GenBank/DDBJ databases">
        <title>Venturia inaequalis Genome Resource.</title>
        <authorList>
            <person name="Lichtner F.J."/>
        </authorList>
    </citation>
    <scope>NUCLEOTIDE SEQUENCE [LARGE SCALE GENOMIC DNA]</scope>
    <source>
        <strain evidence="2">Bline_iso_100314</strain>
    </source>
</reference>
<dbReference type="AlphaFoldDB" id="A0A8H3UAG9"/>
<gene>
    <name evidence="2" type="ORF">BLS_007279</name>
</gene>
<organism evidence="2 3">
    <name type="scientific">Venturia inaequalis</name>
    <name type="common">Apple scab fungus</name>
    <dbReference type="NCBI Taxonomy" id="5025"/>
    <lineage>
        <taxon>Eukaryota</taxon>
        <taxon>Fungi</taxon>
        <taxon>Dikarya</taxon>
        <taxon>Ascomycota</taxon>
        <taxon>Pezizomycotina</taxon>
        <taxon>Dothideomycetes</taxon>
        <taxon>Pleosporomycetidae</taxon>
        <taxon>Venturiales</taxon>
        <taxon>Venturiaceae</taxon>
        <taxon>Venturia</taxon>
    </lineage>
</organism>
<evidence type="ECO:0000256" key="1">
    <source>
        <dbReference type="SAM" id="MobiDB-lite"/>
    </source>
</evidence>
<dbReference type="EMBL" id="WNWQ01000563">
    <property type="protein sequence ID" value="KAE9965976.1"/>
    <property type="molecule type" value="Genomic_DNA"/>
</dbReference>
<feature type="region of interest" description="Disordered" evidence="1">
    <location>
        <begin position="147"/>
        <end position="185"/>
    </location>
</feature>
<feature type="compositionally biased region" description="Acidic residues" evidence="1">
    <location>
        <begin position="149"/>
        <end position="160"/>
    </location>
</feature>
<evidence type="ECO:0000313" key="3">
    <source>
        <dbReference type="Proteomes" id="UP000433883"/>
    </source>
</evidence>
<sequence length="185" mass="21464">MRYQDRSRFLASRQESVALCVVCNKVFYGRKWKLFRRNAFKMTEEEKDEWTFGEIRKIEAKKFVELAKKHLGKTSFGATYRGTHIYLETKSEEWYESLDKSKKQKSILSQGRQHILGMALDCVPGHESTMLEELRTWEADISKEMFNEEKEEGALPEEIAETAKPQRSSPMGRDTAADSEVVVAI</sequence>
<protein>
    <submittedName>
        <fullName evidence="2">Uncharacterized protein</fullName>
    </submittedName>
</protein>